<keyword evidence="3" id="KW-1185">Reference proteome</keyword>
<evidence type="ECO:0000313" key="3">
    <source>
        <dbReference type="Proteomes" id="UP001566331"/>
    </source>
</evidence>
<sequence length="163" mass="18461">MTFDGRAIANYVLDASEAAGRPVTNLGLQKLVYFCHAWSLTILGGPLIRHQFEAWQFGPVLQYLYRDFKIFDRKPITTRAQKLNPGTGFTDTVGYVLDEETAGLLEKVVGFYGRLSAGTLVELSHAEGSPWDHVWRHEGRVNPGMRISDELIRQYYSRTPPPF</sequence>
<name>A0ABV4HXY6_9GAMM</name>
<reference evidence="2 3" key="1">
    <citation type="submission" date="2024-07" db="EMBL/GenBank/DDBJ databases">
        <title>Luteimonas salilacus sp. nov., isolated from the shore soil of Salt Lake in Tibet of China.</title>
        <authorList>
            <person name="Zhang X."/>
            <person name="Li A."/>
        </authorList>
    </citation>
    <scope>NUCLEOTIDE SEQUENCE [LARGE SCALE GENOMIC DNA]</scope>
    <source>
        <strain evidence="2 3">B3-2-R+30</strain>
    </source>
</reference>
<feature type="domain" description="Antitoxin SocA-like Panacea" evidence="1">
    <location>
        <begin position="28"/>
        <end position="131"/>
    </location>
</feature>
<dbReference type="Pfam" id="PF13274">
    <property type="entry name" value="SocA_Panacea"/>
    <property type="match status" value="1"/>
</dbReference>
<gene>
    <name evidence="2" type="ORF">AB6713_16615</name>
</gene>
<dbReference type="Proteomes" id="UP001566331">
    <property type="component" value="Unassembled WGS sequence"/>
</dbReference>
<dbReference type="RefSeq" id="WP_370565586.1">
    <property type="nucleotide sequence ID" value="NZ_JBFWIB010000019.1"/>
</dbReference>
<dbReference type="EMBL" id="JBFWIC010000029">
    <property type="protein sequence ID" value="MEZ0476224.1"/>
    <property type="molecule type" value="Genomic_DNA"/>
</dbReference>
<dbReference type="InterPro" id="IPR025272">
    <property type="entry name" value="SocA_Panacea"/>
</dbReference>
<comment type="caution">
    <text evidence="2">The sequence shown here is derived from an EMBL/GenBank/DDBJ whole genome shotgun (WGS) entry which is preliminary data.</text>
</comment>
<proteinExistence type="predicted"/>
<protein>
    <submittedName>
        <fullName evidence="2">Panacea domain-containing protein</fullName>
    </submittedName>
</protein>
<evidence type="ECO:0000313" key="2">
    <source>
        <dbReference type="EMBL" id="MEZ0476224.1"/>
    </source>
</evidence>
<accession>A0ABV4HXY6</accession>
<organism evidence="2 3">
    <name type="scientific">Luteimonas salinilitoris</name>
    <dbReference type="NCBI Taxonomy" id="3237697"/>
    <lineage>
        <taxon>Bacteria</taxon>
        <taxon>Pseudomonadati</taxon>
        <taxon>Pseudomonadota</taxon>
        <taxon>Gammaproteobacteria</taxon>
        <taxon>Lysobacterales</taxon>
        <taxon>Lysobacteraceae</taxon>
        <taxon>Luteimonas</taxon>
    </lineage>
</organism>
<evidence type="ECO:0000259" key="1">
    <source>
        <dbReference type="Pfam" id="PF13274"/>
    </source>
</evidence>